<dbReference type="EMBL" id="AYZR01000008">
    <property type="protein sequence ID" value="KRM93528.1"/>
    <property type="molecule type" value="Genomic_DNA"/>
</dbReference>
<sequence length="143" mass="16324">MKIGYRKPSLKKSFKASTTGKLKRELKRSVNPYYGKKGTGMITDPKKSVYNKVYKQTTVQTPAPRFGENEKATSKSIKNNSENEIKIDKANNEQESVPQKNGHPWFWAICAGAIITIMFSTKFSFLMLILFAFCIWKFVDLIS</sequence>
<dbReference type="AlphaFoldDB" id="A0A0R2CPI5"/>
<evidence type="ECO:0000256" key="2">
    <source>
        <dbReference type="SAM" id="Phobius"/>
    </source>
</evidence>
<protein>
    <submittedName>
        <fullName evidence="3">Uncharacterized protein</fullName>
    </submittedName>
</protein>
<name>A0A0R2CPI5_9LACO</name>
<organism evidence="3 4">
    <name type="scientific">Lentilactobacillus senioris DSM 24302 = JCM 17472</name>
    <dbReference type="NCBI Taxonomy" id="1423802"/>
    <lineage>
        <taxon>Bacteria</taxon>
        <taxon>Bacillati</taxon>
        <taxon>Bacillota</taxon>
        <taxon>Bacilli</taxon>
        <taxon>Lactobacillales</taxon>
        <taxon>Lactobacillaceae</taxon>
        <taxon>Lentilactobacillus</taxon>
    </lineage>
</organism>
<comment type="caution">
    <text evidence="3">The sequence shown here is derived from an EMBL/GenBank/DDBJ whole genome shotgun (WGS) entry which is preliminary data.</text>
</comment>
<feature type="region of interest" description="Disordered" evidence="1">
    <location>
        <begin position="1"/>
        <end position="21"/>
    </location>
</feature>
<gene>
    <name evidence="3" type="ORF">FC56_GL000240</name>
</gene>
<feature type="compositionally biased region" description="Basic residues" evidence="1">
    <location>
        <begin position="1"/>
        <end position="14"/>
    </location>
</feature>
<feature type="region of interest" description="Disordered" evidence="1">
    <location>
        <begin position="64"/>
        <end position="85"/>
    </location>
</feature>
<proteinExistence type="predicted"/>
<dbReference type="Proteomes" id="UP000051256">
    <property type="component" value="Unassembled WGS sequence"/>
</dbReference>
<keyword evidence="2" id="KW-0472">Membrane</keyword>
<reference evidence="3 4" key="1">
    <citation type="journal article" date="2015" name="Genome Announc.">
        <title>Expanding the biotechnology potential of lactobacilli through comparative genomics of 213 strains and associated genera.</title>
        <authorList>
            <person name="Sun Z."/>
            <person name="Harris H.M."/>
            <person name="McCann A."/>
            <person name="Guo C."/>
            <person name="Argimon S."/>
            <person name="Zhang W."/>
            <person name="Yang X."/>
            <person name="Jeffery I.B."/>
            <person name="Cooney J.C."/>
            <person name="Kagawa T.F."/>
            <person name="Liu W."/>
            <person name="Song Y."/>
            <person name="Salvetti E."/>
            <person name="Wrobel A."/>
            <person name="Rasinkangas P."/>
            <person name="Parkhill J."/>
            <person name="Rea M.C."/>
            <person name="O'Sullivan O."/>
            <person name="Ritari J."/>
            <person name="Douillard F.P."/>
            <person name="Paul Ross R."/>
            <person name="Yang R."/>
            <person name="Briner A.E."/>
            <person name="Felis G.E."/>
            <person name="de Vos W.M."/>
            <person name="Barrangou R."/>
            <person name="Klaenhammer T.R."/>
            <person name="Caufield P.W."/>
            <person name="Cui Y."/>
            <person name="Zhang H."/>
            <person name="O'Toole P.W."/>
        </authorList>
    </citation>
    <scope>NUCLEOTIDE SEQUENCE [LARGE SCALE GENOMIC DNA]</scope>
    <source>
        <strain evidence="3 4">DSM 24302</strain>
    </source>
</reference>
<dbReference type="PATRIC" id="fig|1423802.4.peg.243"/>
<evidence type="ECO:0000313" key="3">
    <source>
        <dbReference type="EMBL" id="KRM93528.1"/>
    </source>
</evidence>
<keyword evidence="2" id="KW-1133">Transmembrane helix</keyword>
<evidence type="ECO:0000256" key="1">
    <source>
        <dbReference type="SAM" id="MobiDB-lite"/>
    </source>
</evidence>
<dbReference type="STRING" id="1423802.FC56_GL000240"/>
<keyword evidence="4" id="KW-1185">Reference proteome</keyword>
<accession>A0A0R2CPI5</accession>
<evidence type="ECO:0000313" key="4">
    <source>
        <dbReference type="Proteomes" id="UP000051256"/>
    </source>
</evidence>
<dbReference type="RefSeq" id="WP_054669241.1">
    <property type="nucleotide sequence ID" value="NZ_AYZR01000008.1"/>
</dbReference>
<feature type="transmembrane region" description="Helical" evidence="2">
    <location>
        <begin position="105"/>
        <end position="138"/>
    </location>
</feature>
<keyword evidence="2" id="KW-0812">Transmembrane</keyword>